<dbReference type="InterPro" id="IPR005162">
    <property type="entry name" value="Retrotrans_gag_dom"/>
</dbReference>
<proteinExistence type="predicted"/>
<sequence>MAASSQDSVNMGAILSALSEKLDSLASDVASLRNGESPPLHPPPPPPAHNNHPKPHMKLKVPKFDGSDAIGWIFKINQFFDFHQTPDPDRLTIASFYMDGPALGWFQWITRSGMIQSWPEFLMALETRFALSFYDDPRGALFKLTQRGTINQYLTEFERLVNRVETALAKIQEDKIADRRKTFKPHHTFAPTPAVNNTPVNATSPPPSVSKPPSKIPFRKLSPEEIASRRERNLCYNCDETFSPQHRLESAPTTDAQLSLHAMSGSINQNTFRILGTIAKQQVTILVDSGSTQNFIQDRVAKFLGLSITLAPHPFRVMVGNGSTLECAMQCTGVNFIIQGNHFTSDFFVLPLGGAEVVLGVPWLTSLGPILVDYTTLLMRFTHLGQPIELKADAPFKPKDISAPQMKRCVSTNSVSFFLHLQHILDLSLEAQSTIPEIQTLLTRYQTLFHPPSSLPPQRTHDHRNHLIPDAAPVNVRPYRYPYFQKSEIEKQTAELLQSGMIRPSRSPFSSPVLLVKKKDGTWRCCIDYRALNAITVKDRFPMPTIDELLDDIGSASWFSKLGGGEDHEVAVPGPPMLVGPRLLHLRLRLNCLLHPLIIWLGLPPEETSWEKWSELQATYHLEDKVTFHGEGIDSDNTMGTSKGGVDINTTTRNWPKRIPRRPIHLNDYVPK</sequence>
<dbReference type="CDD" id="cd00303">
    <property type="entry name" value="retropepsin_like"/>
    <property type="match status" value="1"/>
</dbReference>
<reference evidence="4" key="1">
    <citation type="journal article" date="2017" name="Front. Plant Sci.">
        <title>Climate Clever Clovers: New Paradigm to Reduce the Environmental Footprint of Ruminants by Breeding Low Methanogenic Forages Utilizing Haplotype Variation.</title>
        <authorList>
            <person name="Kaur P."/>
            <person name="Appels R."/>
            <person name="Bayer P.E."/>
            <person name="Keeble-Gagnere G."/>
            <person name="Wang J."/>
            <person name="Hirakawa H."/>
            <person name="Shirasawa K."/>
            <person name="Vercoe P."/>
            <person name="Stefanova K."/>
            <person name="Durmic Z."/>
            <person name="Nichols P."/>
            <person name="Revell C."/>
            <person name="Isobe S.N."/>
            <person name="Edwards D."/>
            <person name="Erskine W."/>
        </authorList>
    </citation>
    <scope>NUCLEOTIDE SEQUENCE [LARGE SCALE GENOMIC DNA]</scope>
    <source>
        <strain evidence="4">cv. Daliak</strain>
    </source>
</reference>
<dbReference type="CDD" id="cd01647">
    <property type="entry name" value="RT_LTR"/>
    <property type="match status" value="1"/>
</dbReference>
<gene>
    <name evidence="3" type="ORF">TSUD_145900</name>
</gene>
<dbReference type="PANTHER" id="PTHR15503:SF22">
    <property type="entry name" value="TRANSPOSON TY3-I GAG POLYPROTEIN"/>
    <property type="match status" value="1"/>
</dbReference>
<dbReference type="SUPFAM" id="SSF50630">
    <property type="entry name" value="Acid proteases"/>
    <property type="match status" value="1"/>
</dbReference>
<dbReference type="InterPro" id="IPR032567">
    <property type="entry name" value="RTL1-rel"/>
</dbReference>
<dbReference type="Proteomes" id="UP000242715">
    <property type="component" value="Unassembled WGS sequence"/>
</dbReference>
<feature type="region of interest" description="Disordered" evidence="1">
    <location>
        <begin position="28"/>
        <end position="59"/>
    </location>
</feature>
<dbReference type="Pfam" id="PF08284">
    <property type="entry name" value="RVP_2"/>
    <property type="match status" value="1"/>
</dbReference>
<feature type="compositionally biased region" description="Pro residues" evidence="1">
    <location>
        <begin position="39"/>
        <end position="48"/>
    </location>
</feature>
<feature type="region of interest" description="Disordered" evidence="1">
    <location>
        <begin position="186"/>
        <end position="218"/>
    </location>
</feature>
<feature type="region of interest" description="Disordered" evidence="1">
    <location>
        <begin position="633"/>
        <end position="654"/>
    </location>
</feature>
<protein>
    <recommendedName>
        <fullName evidence="2">Retrotransposon gag domain-containing protein</fullName>
    </recommendedName>
</protein>
<feature type="compositionally biased region" description="Polar residues" evidence="1">
    <location>
        <begin position="194"/>
        <end position="203"/>
    </location>
</feature>
<dbReference type="PANTHER" id="PTHR15503">
    <property type="entry name" value="LDOC1 RELATED"/>
    <property type="match status" value="1"/>
</dbReference>
<evidence type="ECO:0000313" key="4">
    <source>
        <dbReference type="Proteomes" id="UP000242715"/>
    </source>
</evidence>
<name>A0A2Z6NQT1_TRISU</name>
<dbReference type="InterPro" id="IPR043128">
    <property type="entry name" value="Rev_trsase/Diguanyl_cyclase"/>
</dbReference>
<dbReference type="SUPFAM" id="SSF56672">
    <property type="entry name" value="DNA/RNA polymerases"/>
    <property type="match status" value="1"/>
</dbReference>
<dbReference type="EMBL" id="DF973707">
    <property type="protein sequence ID" value="GAU38235.1"/>
    <property type="molecule type" value="Genomic_DNA"/>
</dbReference>
<dbReference type="OrthoDB" id="1434035at2759"/>
<dbReference type="Gene3D" id="2.40.70.10">
    <property type="entry name" value="Acid Proteases"/>
    <property type="match status" value="1"/>
</dbReference>
<evidence type="ECO:0000259" key="2">
    <source>
        <dbReference type="Pfam" id="PF03732"/>
    </source>
</evidence>
<feature type="domain" description="Retrotransposon gag" evidence="2">
    <location>
        <begin position="93"/>
        <end position="166"/>
    </location>
</feature>
<dbReference type="AlphaFoldDB" id="A0A2Z6NQT1"/>
<dbReference type="Gene3D" id="3.10.10.10">
    <property type="entry name" value="HIV Type 1 Reverse Transcriptase, subunit A, domain 1"/>
    <property type="match status" value="1"/>
</dbReference>
<dbReference type="InterPro" id="IPR043502">
    <property type="entry name" value="DNA/RNA_pol_sf"/>
</dbReference>
<accession>A0A2Z6NQT1</accession>
<organism evidence="3 4">
    <name type="scientific">Trifolium subterraneum</name>
    <name type="common">Subterranean clover</name>
    <dbReference type="NCBI Taxonomy" id="3900"/>
    <lineage>
        <taxon>Eukaryota</taxon>
        <taxon>Viridiplantae</taxon>
        <taxon>Streptophyta</taxon>
        <taxon>Embryophyta</taxon>
        <taxon>Tracheophyta</taxon>
        <taxon>Spermatophyta</taxon>
        <taxon>Magnoliopsida</taxon>
        <taxon>eudicotyledons</taxon>
        <taxon>Gunneridae</taxon>
        <taxon>Pentapetalae</taxon>
        <taxon>rosids</taxon>
        <taxon>fabids</taxon>
        <taxon>Fabales</taxon>
        <taxon>Fabaceae</taxon>
        <taxon>Papilionoideae</taxon>
        <taxon>50 kb inversion clade</taxon>
        <taxon>NPAAA clade</taxon>
        <taxon>Hologalegina</taxon>
        <taxon>IRL clade</taxon>
        <taxon>Trifolieae</taxon>
        <taxon>Trifolium</taxon>
    </lineage>
</organism>
<dbReference type="Gene3D" id="3.30.70.270">
    <property type="match status" value="1"/>
</dbReference>
<keyword evidence="4" id="KW-1185">Reference proteome</keyword>
<dbReference type="InterPro" id="IPR021109">
    <property type="entry name" value="Peptidase_aspartic_dom_sf"/>
</dbReference>
<dbReference type="Pfam" id="PF03732">
    <property type="entry name" value="Retrotrans_gag"/>
    <property type="match status" value="1"/>
</dbReference>
<evidence type="ECO:0000313" key="3">
    <source>
        <dbReference type="EMBL" id="GAU38235.1"/>
    </source>
</evidence>
<evidence type="ECO:0000256" key="1">
    <source>
        <dbReference type="SAM" id="MobiDB-lite"/>
    </source>
</evidence>